<dbReference type="EMBL" id="JALLBG020000057">
    <property type="protein sequence ID" value="KAL3769151.1"/>
    <property type="molecule type" value="Genomic_DNA"/>
</dbReference>
<keyword evidence="3" id="KW-0813">Transport</keyword>
<sequence>MMSHHALSVLDHALRGDPGGLSFLEQTTTIYVLDAATIPGHPATYGWWNFLNDALNEVERYEAENSGQHQESLDAHVRLLTTISRRVARRPPQSDRRLVGTCLANASMSHMSLLANTDMAQSLLANNYELRERNMGRIAAIVFDYSFHNQRRNNGSQYNQHRRSAFSDPVVMEQFCGVLAANAVATGPTAVRHMLSDWILPSINTLPNFSAVAVIYNIAVEAMGKSSPVGTKNIMQSLVKSVFTCALGPILVDSLRDSDERQGGSSDNSEHRVAALALRSIEVWCKVNSIGAVELRRIFSSTNENVNILEVIADALYSNSEAAIDAVSDLIETLLRQDAKGAKVTLGLSIAGSVMGNLLPEGAANDMLLAKQVTEEVEKSRISILSELVSAVGLQRFRFAERQTNGDVAVCRCLARTAAIVFLESESLIKDGTLQASPAGLLELLFKAASHPSLHVCSIAMEALTAFTPSNGELSTRLLPCLQGKAIIPINIMGDVHGRLDDYINFRDCVLANALIACSAGCNAFYLESCRSAIEEFCQAPSSPHLPYQLEAALFCMIAVSEKTSKALNKEVLCGQLGRIITALKSSTSATSHPTVKTNMYRFVNKYSKCFQERNLFDMALDLVVTSLNSDLEHREESKPVPAFSEATTALKQLICCAPPEFSNSLASTILESAWKLSTTQEQFVSIEDREILCSGLISVIFTSGHDSWSTSLDSLAEPILSCLDNITKEVDNIFADNAENDDVDQLLTRLSYELRILATIVKYFVREGDSKSSTLPNENRAAMVACYRNPVVSLLHKCWHGLKHIAKKYGSIDVIASSIGQVLTNSLSVYGTDDELPLLLEIAGMVEISLRAVVESKSHSSLIPYLLFMQKFITYHGSKIELISNVDATHSAIQNMARKLMLMSYEGVRNDVTQDIASPMFDTLSSCAKSCPLFLISLSSDTQSSGEIITSSIETASMTLKSNEVDVALSSIEFLKQLVSFFIEKLNDAYSANS</sequence>
<evidence type="ECO:0000313" key="5">
    <source>
        <dbReference type="EMBL" id="KAL3769151.1"/>
    </source>
</evidence>
<protein>
    <submittedName>
        <fullName evidence="5">Uncharacterized protein</fullName>
    </submittedName>
</protein>
<evidence type="ECO:0000256" key="4">
    <source>
        <dbReference type="ARBA" id="ARBA00023242"/>
    </source>
</evidence>
<evidence type="ECO:0000256" key="2">
    <source>
        <dbReference type="ARBA" id="ARBA00007991"/>
    </source>
</evidence>
<dbReference type="Proteomes" id="UP001530293">
    <property type="component" value="Unassembled WGS sequence"/>
</dbReference>
<reference evidence="5 6" key="1">
    <citation type="submission" date="2024-10" db="EMBL/GenBank/DDBJ databases">
        <title>Updated reference genomes for cyclostephanoid diatoms.</title>
        <authorList>
            <person name="Roberts W.R."/>
            <person name="Alverson A.J."/>
        </authorList>
    </citation>
    <scope>NUCLEOTIDE SEQUENCE [LARGE SCALE GENOMIC DNA]</scope>
    <source>
        <strain evidence="5 6">AJA232-27</strain>
    </source>
</reference>
<keyword evidence="4" id="KW-0539">Nucleus</keyword>
<dbReference type="AlphaFoldDB" id="A0ABD3N263"/>
<dbReference type="Gene3D" id="1.25.10.10">
    <property type="entry name" value="Leucine-rich Repeat Variant"/>
    <property type="match status" value="1"/>
</dbReference>
<keyword evidence="6" id="KW-1185">Reference proteome</keyword>
<comment type="caution">
    <text evidence="5">The sequence shown here is derived from an EMBL/GenBank/DDBJ whole genome shotgun (WGS) entry which is preliminary data.</text>
</comment>
<accession>A0ABD3N263</accession>
<dbReference type="InterPro" id="IPR016024">
    <property type="entry name" value="ARM-type_fold"/>
</dbReference>
<dbReference type="SUPFAM" id="SSF48371">
    <property type="entry name" value="ARM repeat"/>
    <property type="match status" value="1"/>
</dbReference>
<comment type="similarity">
    <text evidence="2">Belongs to the importin beta family.</text>
</comment>
<organism evidence="5 6">
    <name type="scientific">Discostella pseudostelligera</name>
    <dbReference type="NCBI Taxonomy" id="259834"/>
    <lineage>
        <taxon>Eukaryota</taxon>
        <taxon>Sar</taxon>
        <taxon>Stramenopiles</taxon>
        <taxon>Ochrophyta</taxon>
        <taxon>Bacillariophyta</taxon>
        <taxon>Coscinodiscophyceae</taxon>
        <taxon>Thalassiosirophycidae</taxon>
        <taxon>Stephanodiscales</taxon>
        <taxon>Stephanodiscaceae</taxon>
        <taxon>Discostella</taxon>
    </lineage>
</organism>
<dbReference type="GO" id="GO:0005634">
    <property type="term" value="C:nucleus"/>
    <property type="evidence" value="ECO:0007669"/>
    <property type="project" value="UniProtKB-SubCell"/>
</dbReference>
<comment type="subcellular location">
    <subcellularLocation>
        <location evidence="1">Nucleus</location>
    </subcellularLocation>
</comment>
<evidence type="ECO:0000256" key="3">
    <source>
        <dbReference type="ARBA" id="ARBA00022448"/>
    </source>
</evidence>
<dbReference type="InterPro" id="IPR011989">
    <property type="entry name" value="ARM-like"/>
</dbReference>
<gene>
    <name evidence="5" type="ORF">ACHAWU_001219</name>
</gene>
<evidence type="ECO:0000313" key="6">
    <source>
        <dbReference type="Proteomes" id="UP001530293"/>
    </source>
</evidence>
<dbReference type="InterPro" id="IPR051345">
    <property type="entry name" value="Importin_beta-like_NTR"/>
</dbReference>
<dbReference type="PANTHER" id="PTHR12363">
    <property type="entry name" value="TRANSPORTIN 3 AND IMPORTIN 13"/>
    <property type="match status" value="1"/>
</dbReference>
<name>A0ABD3N263_9STRA</name>
<proteinExistence type="inferred from homology"/>
<evidence type="ECO:0000256" key="1">
    <source>
        <dbReference type="ARBA" id="ARBA00004123"/>
    </source>
</evidence>
<dbReference type="PANTHER" id="PTHR12363:SF33">
    <property type="entry name" value="IMPORTIN-13"/>
    <property type="match status" value="1"/>
</dbReference>